<dbReference type="GO" id="GO:0005737">
    <property type="term" value="C:cytoplasm"/>
    <property type="evidence" value="ECO:0007669"/>
    <property type="project" value="UniProtKB-ARBA"/>
</dbReference>
<comment type="caution">
    <text evidence="5">The sequence shown here is derived from an EMBL/GenBank/DDBJ whole genome shotgun (WGS) entry which is preliminary data.</text>
</comment>
<dbReference type="CDD" id="cd07323">
    <property type="entry name" value="LAM"/>
    <property type="match status" value="1"/>
</dbReference>
<dbReference type="PANTHER" id="PTHR22792">
    <property type="entry name" value="LUPUS LA PROTEIN-RELATED"/>
    <property type="match status" value="1"/>
</dbReference>
<dbReference type="EMBL" id="CAUOFW020002392">
    <property type="protein sequence ID" value="CAK9153425.1"/>
    <property type="molecule type" value="Genomic_DNA"/>
</dbReference>
<evidence type="ECO:0000256" key="2">
    <source>
        <dbReference type="PROSITE-ProRule" id="PRU00332"/>
    </source>
</evidence>
<keyword evidence="1 2" id="KW-0694">RNA-binding</keyword>
<protein>
    <recommendedName>
        <fullName evidence="4">HTH La-type RNA-binding domain-containing protein</fullName>
    </recommendedName>
</protein>
<dbReference type="InterPro" id="IPR036388">
    <property type="entry name" value="WH-like_DNA-bd_sf"/>
</dbReference>
<dbReference type="InterPro" id="IPR006630">
    <property type="entry name" value="La_HTH"/>
</dbReference>
<feature type="compositionally biased region" description="Basic and acidic residues" evidence="3">
    <location>
        <begin position="194"/>
        <end position="204"/>
    </location>
</feature>
<dbReference type="InterPro" id="IPR036390">
    <property type="entry name" value="WH_DNA-bd_sf"/>
</dbReference>
<organism evidence="5 6">
    <name type="scientific">Ilex paraguariensis</name>
    <name type="common">yerba mate</name>
    <dbReference type="NCBI Taxonomy" id="185542"/>
    <lineage>
        <taxon>Eukaryota</taxon>
        <taxon>Viridiplantae</taxon>
        <taxon>Streptophyta</taxon>
        <taxon>Embryophyta</taxon>
        <taxon>Tracheophyta</taxon>
        <taxon>Spermatophyta</taxon>
        <taxon>Magnoliopsida</taxon>
        <taxon>eudicotyledons</taxon>
        <taxon>Gunneridae</taxon>
        <taxon>Pentapetalae</taxon>
        <taxon>asterids</taxon>
        <taxon>campanulids</taxon>
        <taxon>Aquifoliales</taxon>
        <taxon>Aquifoliaceae</taxon>
        <taxon>Ilex</taxon>
    </lineage>
</organism>
<dbReference type="Proteomes" id="UP001642360">
    <property type="component" value="Unassembled WGS sequence"/>
</dbReference>
<evidence type="ECO:0000259" key="4">
    <source>
        <dbReference type="PROSITE" id="PS50961"/>
    </source>
</evidence>
<feature type="compositionally biased region" description="Basic residues" evidence="3">
    <location>
        <begin position="179"/>
        <end position="193"/>
    </location>
</feature>
<reference evidence="5 6" key="1">
    <citation type="submission" date="2024-02" db="EMBL/GenBank/DDBJ databases">
        <authorList>
            <person name="Vignale AGUSTIN F."/>
            <person name="Sosa J E."/>
            <person name="Modenutti C."/>
        </authorList>
    </citation>
    <scope>NUCLEOTIDE SEQUENCE [LARGE SCALE GENOMIC DNA]</scope>
</reference>
<accession>A0ABC8S8H3</accession>
<gene>
    <name evidence="5" type="ORF">ILEXP_LOCUS21693</name>
</gene>
<dbReference type="Gene3D" id="1.10.10.10">
    <property type="entry name" value="Winged helix-like DNA-binding domain superfamily/Winged helix DNA-binding domain"/>
    <property type="match status" value="1"/>
</dbReference>
<dbReference type="SUPFAM" id="SSF46785">
    <property type="entry name" value="Winged helix' DNA-binding domain"/>
    <property type="match status" value="1"/>
</dbReference>
<dbReference type="GO" id="GO:0003723">
    <property type="term" value="F:RNA binding"/>
    <property type="evidence" value="ECO:0007669"/>
    <property type="project" value="UniProtKB-UniRule"/>
</dbReference>
<evidence type="ECO:0000313" key="5">
    <source>
        <dbReference type="EMBL" id="CAK9153425.1"/>
    </source>
</evidence>
<evidence type="ECO:0000256" key="1">
    <source>
        <dbReference type="ARBA" id="ARBA00022884"/>
    </source>
</evidence>
<dbReference type="AlphaFoldDB" id="A0ABC8S8H3"/>
<feature type="region of interest" description="Disordered" evidence="3">
    <location>
        <begin position="169"/>
        <end position="206"/>
    </location>
</feature>
<proteinExistence type="predicted"/>
<evidence type="ECO:0000313" key="6">
    <source>
        <dbReference type="Proteomes" id="UP001642360"/>
    </source>
</evidence>
<dbReference type="SMART" id="SM00715">
    <property type="entry name" value="LA"/>
    <property type="match status" value="1"/>
</dbReference>
<name>A0ABC8S8H3_9AQUA</name>
<dbReference type="PANTHER" id="PTHR22792:SF132">
    <property type="entry name" value="LA-RELATED PROTEIN 1"/>
    <property type="match status" value="1"/>
</dbReference>
<keyword evidence="6" id="KW-1185">Reference proteome</keyword>
<evidence type="ECO:0000256" key="3">
    <source>
        <dbReference type="SAM" id="MobiDB-lite"/>
    </source>
</evidence>
<dbReference type="Pfam" id="PF05383">
    <property type="entry name" value="La"/>
    <property type="match status" value="1"/>
</dbReference>
<feature type="domain" description="HTH La-type RNA-binding" evidence="4">
    <location>
        <begin position="267"/>
        <end position="356"/>
    </location>
</feature>
<dbReference type="InterPro" id="IPR045180">
    <property type="entry name" value="La_dom_prot"/>
</dbReference>
<dbReference type="PROSITE" id="PS50961">
    <property type="entry name" value="HTH_LA"/>
    <property type="match status" value="1"/>
</dbReference>
<sequence length="357" mass="40138">MTMELKNQKEGIEVEAASAMVNGLKNTFGSDQTKSYELRTSQLKSLLKLSDDHEEDIIDALGSDLSKPTFILQGPLPSILVKIASESQELQVEKSGTTGAGCLSASDSLSLPVAETENITTSSVSPTTALFNSFSHTSIWQDPTSVVVSSNSCNNIVVASSSLLEVNSVAASNQPSRSKNSHNHNHLSNHHHHKADEHNEKVENHPNFPYRQNLFRDFHEVNSNCRFNPWRMNHCDPHVNNLAKNSARFVPPLPLPHVCPHPMTIAPYTHPLQPPFRGYDFLHHPHNSGVFPDFYLKDRMDQQGWVKVDLIARFPRIKKLTDDIQLILRALQPSHTVEVQGLNIRRRGSWMNWIQRC</sequence>